<keyword evidence="4" id="KW-0472">Membrane</keyword>
<dbReference type="Gene3D" id="2.120.10.80">
    <property type="entry name" value="Kelch-type beta propeller"/>
    <property type="match status" value="1"/>
</dbReference>
<dbReference type="InterPro" id="IPR015915">
    <property type="entry name" value="Kelch-typ_b-propeller"/>
</dbReference>
<dbReference type="InterPro" id="IPR011043">
    <property type="entry name" value="Gal_Oxase/kelch_b-propeller"/>
</dbReference>
<feature type="compositionally biased region" description="Basic and acidic residues" evidence="3">
    <location>
        <begin position="315"/>
        <end position="329"/>
    </location>
</feature>
<reference evidence="5" key="1">
    <citation type="journal article" date="2020" name="BMC Genomics">
        <title>Correction to: Identification and distribution of gene clusters required for synthesis of sphingolipid metabolism inhibitors in diverse species of the filamentous fungus Fusarium.</title>
        <authorList>
            <person name="Kim H.S."/>
            <person name="Lohmar J.M."/>
            <person name="Busman M."/>
            <person name="Brown D.W."/>
            <person name="Naumann T.A."/>
            <person name="Divon H.H."/>
            <person name="Lysoe E."/>
            <person name="Uhlig S."/>
            <person name="Proctor R.H."/>
        </authorList>
    </citation>
    <scope>NUCLEOTIDE SEQUENCE</scope>
    <source>
        <strain evidence="5">NRRL 20472</strain>
    </source>
</reference>
<dbReference type="EMBL" id="JABEXW010000599">
    <property type="protein sequence ID" value="KAF4961817.1"/>
    <property type="molecule type" value="Genomic_DNA"/>
</dbReference>
<dbReference type="SUPFAM" id="SSF50965">
    <property type="entry name" value="Galactose oxidase, central domain"/>
    <property type="match status" value="1"/>
</dbReference>
<evidence type="ECO:0008006" key="7">
    <source>
        <dbReference type="Google" id="ProtNLM"/>
    </source>
</evidence>
<proteinExistence type="predicted"/>
<feature type="compositionally biased region" description="Polar residues" evidence="3">
    <location>
        <begin position="238"/>
        <end position="252"/>
    </location>
</feature>
<feature type="transmembrane region" description="Helical" evidence="4">
    <location>
        <begin position="253"/>
        <end position="276"/>
    </location>
</feature>
<keyword evidence="2" id="KW-0677">Repeat</keyword>
<feature type="compositionally biased region" description="Low complexity" evidence="3">
    <location>
        <begin position="227"/>
        <end position="237"/>
    </location>
</feature>
<evidence type="ECO:0000256" key="1">
    <source>
        <dbReference type="ARBA" id="ARBA00022441"/>
    </source>
</evidence>
<evidence type="ECO:0000313" key="6">
    <source>
        <dbReference type="Proteomes" id="UP000622797"/>
    </source>
</evidence>
<sequence length="344" mass="37393">MTTGKWINESSEALGYATWSGGATCIPTIGAEGLLVFMGGAKTDMPGLVNTSDPVSFSNITIYDPSSKEWYSQLSTGGPPGPRVDFCSAGVAGQNGTYEIYIYGGWNIWDHNTRSYGDVWVLSLPGFRWFKAVDEAPKRAMHGCALVGNRQMLSIGGNDNVKKGGWRDKDPWKQGIGILDLPSMTWSKEYDAGASKYDSPEVVKNWYSSGGAAQWDHDEVEKIFASMTTDTSQSTTTNDPASEPTDSSSSTPVGAIVGGVVGGLALLGAIAGVWFFMRRRAKRAAPVAPVRHVSWAKAELPAEDREGPWVQYELDSQRPRAELPVDKTTENTMPKTVQRYEMQA</sequence>
<feature type="region of interest" description="Disordered" evidence="3">
    <location>
        <begin position="311"/>
        <end position="344"/>
    </location>
</feature>
<organism evidence="5 6">
    <name type="scientific">Fusarium sarcochroum</name>
    <dbReference type="NCBI Taxonomy" id="1208366"/>
    <lineage>
        <taxon>Eukaryota</taxon>
        <taxon>Fungi</taxon>
        <taxon>Dikarya</taxon>
        <taxon>Ascomycota</taxon>
        <taxon>Pezizomycotina</taxon>
        <taxon>Sordariomycetes</taxon>
        <taxon>Hypocreomycetidae</taxon>
        <taxon>Hypocreales</taxon>
        <taxon>Nectriaceae</taxon>
        <taxon>Fusarium</taxon>
        <taxon>Fusarium lateritium species complex</taxon>
    </lineage>
</organism>
<keyword evidence="4" id="KW-1133">Transmembrane helix</keyword>
<evidence type="ECO:0000256" key="4">
    <source>
        <dbReference type="SAM" id="Phobius"/>
    </source>
</evidence>
<keyword evidence="6" id="KW-1185">Reference proteome</keyword>
<name>A0A8H4X4P0_9HYPO</name>
<dbReference type="AlphaFoldDB" id="A0A8H4X4P0"/>
<protein>
    <recommendedName>
        <fullName evidence="7">Kelch repeat protein</fullName>
    </recommendedName>
</protein>
<dbReference type="PANTHER" id="PTHR46093:SF18">
    <property type="entry name" value="FIBRONECTIN TYPE-III DOMAIN-CONTAINING PROTEIN"/>
    <property type="match status" value="1"/>
</dbReference>
<dbReference type="Proteomes" id="UP000622797">
    <property type="component" value="Unassembled WGS sequence"/>
</dbReference>
<dbReference type="OrthoDB" id="540004at2759"/>
<keyword evidence="4" id="KW-0812">Transmembrane</keyword>
<dbReference type="PANTHER" id="PTHR46093">
    <property type="entry name" value="ACYL-COA-BINDING DOMAIN-CONTAINING PROTEIN 5"/>
    <property type="match status" value="1"/>
</dbReference>
<feature type="region of interest" description="Disordered" evidence="3">
    <location>
        <begin position="227"/>
        <end position="252"/>
    </location>
</feature>
<dbReference type="Gene3D" id="1.20.5.510">
    <property type="entry name" value="Single helix bin"/>
    <property type="match status" value="1"/>
</dbReference>
<keyword evidence="1" id="KW-0880">Kelch repeat</keyword>
<gene>
    <name evidence="5" type="ORF">FSARC_10058</name>
</gene>
<evidence type="ECO:0000313" key="5">
    <source>
        <dbReference type="EMBL" id="KAF4961817.1"/>
    </source>
</evidence>
<comment type="caution">
    <text evidence="5">The sequence shown here is derived from an EMBL/GenBank/DDBJ whole genome shotgun (WGS) entry which is preliminary data.</text>
</comment>
<reference evidence="5" key="2">
    <citation type="submission" date="2020-05" db="EMBL/GenBank/DDBJ databases">
        <authorList>
            <person name="Kim H.-S."/>
            <person name="Proctor R.H."/>
            <person name="Brown D.W."/>
        </authorList>
    </citation>
    <scope>NUCLEOTIDE SEQUENCE</scope>
    <source>
        <strain evidence="5">NRRL 20472</strain>
    </source>
</reference>
<evidence type="ECO:0000256" key="3">
    <source>
        <dbReference type="SAM" id="MobiDB-lite"/>
    </source>
</evidence>
<accession>A0A8H4X4P0</accession>
<evidence type="ECO:0000256" key="2">
    <source>
        <dbReference type="ARBA" id="ARBA00022737"/>
    </source>
</evidence>